<dbReference type="Proteomes" id="UP000506160">
    <property type="component" value="Unassembled WGS sequence"/>
</dbReference>
<name>A0AB94IBM2_9GAMM</name>
<evidence type="ECO:0000256" key="6">
    <source>
        <dbReference type="SAM" id="Phobius"/>
    </source>
</evidence>
<organism evidence="7 8">
    <name type="scientific">Candidatus Schmidhempelia bombi str. Bimp</name>
    <dbReference type="NCBI Taxonomy" id="1387197"/>
    <lineage>
        <taxon>Bacteria</taxon>
        <taxon>Pseudomonadati</taxon>
        <taxon>Pseudomonadota</taxon>
        <taxon>Gammaproteobacteria</taxon>
        <taxon>Orbales</taxon>
        <taxon>Orbaceae</taxon>
        <taxon>Candidatus Schmidhempelia</taxon>
    </lineage>
</organism>
<comment type="subcellular location">
    <subcellularLocation>
        <location evidence="1">Cell membrane</location>
        <topology evidence="1">Multi-pass membrane protein</topology>
    </subcellularLocation>
</comment>
<evidence type="ECO:0008006" key="9">
    <source>
        <dbReference type="Google" id="ProtNLM"/>
    </source>
</evidence>
<dbReference type="InterPro" id="IPR005538">
    <property type="entry name" value="LrgA/CidA"/>
</dbReference>
<evidence type="ECO:0000256" key="2">
    <source>
        <dbReference type="ARBA" id="ARBA00022475"/>
    </source>
</evidence>
<keyword evidence="2" id="KW-1003">Cell membrane</keyword>
<evidence type="ECO:0000313" key="7">
    <source>
        <dbReference type="EMBL" id="TEA26804.1"/>
    </source>
</evidence>
<proteinExistence type="predicted"/>
<dbReference type="RefSeq" id="WP_081685285.1">
    <property type="nucleotide sequence ID" value="NZ_AWGA01000065.1"/>
</dbReference>
<dbReference type="NCBIfam" id="NF002494">
    <property type="entry name" value="PRK01821.1"/>
    <property type="match status" value="1"/>
</dbReference>
<keyword evidence="4 6" id="KW-1133">Transmembrane helix</keyword>
<accession>A0AB94IBM2</accession>
<keyword evidence="3 6" id="KW-0812">Transmembrane</keyword>
<protein>
    <recommendedName>
        <fullName evidence="9">CidA/LrgA family protein</fullName>
    </recommendedName>
</protein>
<feature type="transmembrane region" description="Helical" evidence="6">
    <location>
        <begin position="21"/>
        <end position="42"/>
    </location>
</feature>
<sequence length="135" mass="15333">MKKFLSAQQHRQNRIYTLCSSLFGYLRAFLIILSCLQIGNLLSSLLPIMIPGSIIGLLLLFFLLVFQLIPSQWVEGGCKLFMRYMTLLFIPAGMGIMDNYSLLLNNFLPIIIGCLISTVLILLLVGYLTQYLHTR</sequence>
<dbReference type="PANTHER" id="PTHR33931:SF5">
    <property type="entry name" value="UPF0299 MEMBRANE PROTEIN YOHJ"/>
    <property type="match status" value="1"/>
</dbReference>
<dbReference type="EMBL" id="AWGA01000065">
    <property type="protein sequence ID" value="TEA26804.1"/>
    <property type="molecule type" value="Genomic_DNA"/>
</dbReference>
<feature type="transmembrane region" description="Helical" evidence="6">
    <location>
        <begin position="81"/>
        <end position="101"/>
    </location>
</feature>
<dbReference type="AlphaFoldDB" id="A0AB94IBM2"/>
<keyword evidence="8" id="KW-1185">Reference proteome</keyword>
<gene>
    <name evidence="7" type="ORF">O970_07015</name>
</gene>
<evidence type="ECO:0000313" key="8">
    <source>
        <dbReference type="Proteomes" id="UP000506160"/>
    </source>
</evidence>
<dbReference type="Pfam" id="PF03788">
    <property type="entry name" value="LrgA"/>
    <property type="match status" value="1"/>
</dbReference>
<dbReference type="GO" id="GO:0005886">
    <property type="term" value="C:plasma membrane"/>
    <property type="evidence" value="ECO:0007669"/>
    <property type="project" value="UniProtKB-SubCell"/>
</dbReference>
<feature type="transmembrane region" description="Helical" evidence="6">
    <location>
        <begin position="48"/>
        <end position="69"/>
    </location>
</feature>
<evidence type="ECO:0000256" key="5">
    <source>
        <dbReference type="ARBA" id="ARBA00023136"/>
    </source>
</evidence>
<dbReference type="PANTHER" id="PTHR33931">
    <property type="entry name" value="HOLIN-LIKE PROTEIN CIDA-RELATED"/>
    <property type="match status" value="1"/>
</dbReference>
<feature type="transmembrane region" description="Helical" evidence="6">
    <location>
        <begin position="107"/>
        <end position="129"/>
    </location>
</feature>
<comment type="caution">
    <text evidence="7">The sequence shown here is derived from an EMBL/GenBank/DDBJ whole genome shotgun (WGS) entry which is preliminary data.</text>
</comment>
<evidence type="ECO:0000256" key="4">
    <source>
        <dbReference type="ARBA" id="ARBA00022989"/>
    </source>
</evidence>
<evidence type="ECO:0000256" key="3">
    <source>
        <dbReference type="ARBA" id="ARBA00022692"/>
    </source>
</evidence>
<keyword evidence="5 6" id="KW-0472">Membrane</keyword>
<evidence type="ECO:0000256" key="1">
    <source>
        <dbReference type="ARBA" id="ARBA00004651"/>
    </source>
</evidence>
<reference evidence="7 8" key="1">
    <citation type="journal article" date="2014" name="Appl. Environ. Microbiol.">
        <title>Genomic features of a bumble bee symbiont reflect its host environment.</title>
        <authorList>
            <person name="Martinson V.G."/>
            <person name="Magoc T."/>
            <person name="Koch H."/>
            <person name="Salzberg S.L."/>
            <person name="Moran N.A."/>
        </authorList>
    </citation>
    <scope>NUCLEOTIDE SEQUENCE [LARGE SCALE GENOMIC DNA]</scope>
    <source>
        <strain evidence="7 8">Bimp</strain>
    </source>
</reference>